<organism evidence="1 2">
    <name type="scientific">Duganella radicis</name>
    <dbReference type="NCBI Taxonomy" id="551988"/>
    <lineage>
        <taxon>Bacteria</taxon>
        <taxon>Pseudomonadati</taxon>
        <taxon>Pseudomonadota</taxon>
        <taxon>Betaproteobacteria</taxon>
        <taxon>Burkholderiales</taxon>
        <taxon>Oxalobacteraceae</taxon>
        <taxon>Telluria group</taxon>
        <taxon>Duganella</taxon>
    </lineage>
</organism>
<proteinExistence type="predicted"/>
<evidence type="ECO:0008006" key="3">
    <source>
        <dbReference type="Google" id="ProtNLM"/>
    </source>
</evidence>
<reference evidence="1 2" key="1">
    <citation type="submission" date="2019-11" db="EMBL/GenBank/DDBJ databases">
        <title>Type strains purchased from KCTC, JCM and DSMZ.</title>
        <authorList>
            <person name="Lu H."/>
        </authorList>
    </citation>
    <scope>NUCLEOTIDE SEQUENCE [LARGE SCALE GENOMIC DNA]</scope>
    <source>
        <strain evidence="1 2">KCTC 22382</strain>
    </source>
</reference>
<dbReference type="Proteomes" id="UP000475582">
    <property type="component" value="Unassembled WGS sequence"/>
</dbReference>
<accession>A0A6L6PQA5</accession>
<dbReference type="EMBL" id="WNKY01000042">
    <property type="protein sequence ID" value="MTV40831.1"/>
    <property type="molecule type" value="Genomic_DNA"/>
</dbReference>
<dbReference type="RefSeq" id="WP_155466928.1">
    <property type="nucleotide sequence ID" value="NZ_WNKY01000042.1"/>
</dbReference>
<evidence type="ECO:0000313" key="1">
    <source>
        <dbReference type="EMBL" id="MTV40831.1"/>
    </source>
</evidence>
<keyword evidence="2" id="KW-1185">Reference proteome</keyword>
<name>A0A6L6PQA5_9BURK</name>
<dbReference type="OrthoDB" id="8527558at2"/>
<protein>
    <recommendedName>
        <fullName evidence="3">AlpA family phage regulatory protein</fullName>
    </recommendedName>
</protein>
<evidence type="ECO:0000313" key="2">
    <source>
        <dbReference type="Proteomes" id="UP000475582"/>
    </source>
</evidence>
<gene>
    <name evidence="1" type="ORF">GM676_25020</name>
</gene>
<comment type="caution">
    <text evidence="1">The sequence shown here is derived from an EMBL/GenBank/DDBJ whole genome shotgun (WGS) entry which is preliminary data.</text>
</comment>
<sequence length="70" mass="7970">MKRDWQLLEHLSKLSDDVLIGVEEAAALTAFAPVSIRQRRVKNFPAPIPGLRHLRWRIGQIRAWGKGEGL</sequence>
<dbReference type="AlphaFoldDB" id="A0A6L6PQA5"/>